<evidence type="ECO:0000256" key="6">
    <source>
        <dbReference type="SAM" id="Phobius"/>
    </source>
</evidence>
<organism evidence="8 9">
    <name type="scientific">Toxoplasma gondii p89</name>
    <dbReference type="NCBI Taxonomy" id="943119"/>
    <lineage>
        <taxon>Eukaryota</taxon>
        <taxon>Sar</taxon>
        <taxon>Alveolata</taxon>
        <taxon>Apicomplexa</taxon>
        <taxon>Conoidasida</taxon>
        <taxon>Coccidia</taxon>
        <taxon>Eucoccidiorida</taxon>
        <taxon>Eimeriorina</taxon>
        <taxon>Sarcocystidae</taxon>
        <taxon>Toxoplasma</taxon>
    </lineage>
</organism>
<dbReference type="SUPFAM" id="SSF58038">
    <property type="entry name" value="SNARE fusion complex"/>
    <property type="match status" value="1"/>
</dbReference>
<evidence type="ECO:0000313" key="8">
    <source>
        <dbReference type="EMBL" id="KFG28831.1"/>
    </source>
</evidence>
<dbReference type="SMART" id="SM00397">
    <property type="entry name" value="t_SNARE"/>
    <property type="match status" value="1"/>
</dbReference>
<comment type="caution">
    <text evidence="8">The sequence shown here is derived from an EMBL/GenBank/DDBJ whole genome shotgun (WGS) entry which is preliminary data.</text>
</comment>
<evidence type="ECO:0000256" key="1">
    <source>
        <dbReference type="ARBA" id="ARBA00004167"/>
    </source>
</evidence>
<proteinExistence type="predicted"/>
<dbReference type="GO" id="GO:0016020">
    <property type="term" value="C:membrane"/>
    <property type="evidence" value="ECO:0007669"/>
    <property type="project" value="UniProtKB-SubCell"/>
</dbReference>
<dbReference type="InterPro" id="IPR000727">
    <property type="entry name" value="T_SNARE_dom"/>
</dbReference>
<dbReference type="CDD" id="cd15841">
    <property type="entry name" value="SNARE_Qc"/>
    <property type="match status" value="1"/>
</dbReference>
<evidence type="ECO:0000256" key="2">
    <source>
        <dbReference type="ARBA" id="ARBA00022448"/>
    </source>
</evidence>
<evidence type="ECO:0000256" key="5">
    <source>
        <dbReference type="ARBA" id="ARBA00023136"/>
    </source>
</evidence>
<name>A0A086J9L3_TOXGO</name>
<dbReference type="AlphaFoldDB" id="A0A086J9L3"/>
<dbReference type="PROSITE" id="PS50192">
    <property type="entry name" value="T_SNARE"/>
    <property type="match status" value="1"/>
</dbReference>
<gene>
    <name evidence="8" type="ORF">TGP89_300290</name>
</gene>
<evidence type="ECO:0000313" key="9">
    <source>
        <dbReference type="Proteomes" id="UP000028828"/>
    </source>
</evidence>
<protein>
    <submittedName>
        <fullName evidence="8">SNARE domain-containing protein</fullName>
    </submittedName>
</protein>
<dbReference type="GO" id="GO:0012505">
    <property type="term" value="C:endomembrane system"/>
    <property type="evidence" value="ECO:0007669"/>
    <property type="project" value="UniProtKB-ARBA"/>
</dbReference>
<feature type="transmembrane region" description="Helical" evidence="6">
    <location>
        <begin position="205"/>
        <end position="224"/>
    </location>
</feature>
<dbReference type="GO" id="GO:0005737">
    <property type="term" value="C:cytoplasm"/>
    <property type="evidence" value="ECO:0007669"/>
    <property type="project" value="UniProtKB-ARBA"/>
</dbReference>
<dbReference type="VEuPathDB" id="ToxoDB:TGP89_300290"/>
<keyword evidence="4 6" id="KW-1133">Transmembrane helix</keyword>
<dbReference type="PANTHER" id="PTHR12791">
    <property type="entry name" value="GOLGI SNARE BET1-RELATED"/>
    <property type="match status" value="1"/>
</dbReference>
<evidence type="ECO:0000259" key="7">
    <source>
        <dbReference type="PROSITE" id="PS50192"/>
    </source>
</evidence>
<dbReference type="Gene3D" id="1.20.5.110">
    <property type="match status" value="1"/>
</dbReference>
<keyword evidence="2" id="KW-0813">Transport</keyword>
<keyword evidence="3 6" id="KW-0812">Transmembrane</keyword>
<dbReference type="OrthoDB" id="428895at2759"/>
<comment type="subcellular location">
    <subcellularLocation>
        <location evidence="1">Membrane</location>
        <topology evidence="1">Single-pass membrane protein</topology>
    </subcellularLocation>
</comment>
<feature type="domain" description="T-SNARE coiled-coil homology" evidence="7">
    <location>
        <begin position="136"/>
        <end position="198"/>
    </location>
</feature>
<dbReference type="EMBL" id="AEYI02002290">
    <property type="protein sequence ID" value="KFG28831.1"/>
    <property type="molecule type" value="Genomic_DNA"/>
</dbReference>
<sequence>MDLWGRDISRVEALKDEIFSLLQQREKQRGPGGSASSSGCSSALLRGKFYQFCQDVEQLERVMKASEAERSSDMSSADWRRRREQMSRLLAEKSELQLSFSRAFSSTEDDLCGLPESGAVWVDVSRGARALKTREEDILAEQDEQLCFLAGTVSNLKSIGHAVGDEVDVHRKLLDDLDVDVVRAQTRLEKNKELLKKIVDRQSTACLLFTALALLVVLIFLVVATA</sequence>
<dbReference type="Proteomes" id="UP000028828">
    <property type="component" value="Unassembled WGS sequence"/>
</dbReference>
<reference evidence="8 9" key="1">
    <citation type="submission" date="2014-03" db="EMBL/GenBank/DDBJ databases">
        <authorList>
            <person name="Sibley D."/>
            <person name="Venepally P."/>
            <person name="Karamycheva S."/>
            <person name="Hadjithomas M."/>
            <person name="Khan A."/>
            <person name="Brunk B."/>
            <person name="Roos D."/>
            <person name="Caler E."/>
            <person name="Lorenzi H."/>
        </authorList>
    </citation>
    <scope>NUCLEOTIDE SEQUENCE [LARGE SCALE GENOMIC DNA]</scope>
    <source>
        <strain evidence="9">p89</strain>
    </source>
</reference>
<keyword evidence="5 6" id="KW-0472">Membrane</keyword>
<accession>A0A086J9L3</accession>
<evidence type="ECO:0000256" key="3">
    <source>
        <dbReference type="ARBA" id="ARBA00022692"/>
    </source>
</evidence>
<evidence type="ECO:0000256" key="4">
    <source>
        <dbReference type="ARBA" id="ARBA00022989"/>
    </source>
</evidence>